<name>A0A4R9LYL8_9LEPT</name>
<sequence length="196" mass="22472">MRRLLVFIFSISFISCFNAPSPDLSKTTFLLANIYYAQSGCRFRAYDVSMDKKDVCIYLSLKDCDKNSYSVLMKARLEILISGLRDLASKYDSCIIDASEEIQFLSRLTKGTDPILAKSNLNPSYENFLHDVNCQSKVQDRNLLNLSQTEKIFDPSIYLAIYAQNSNCPLAIPLTESERILVDDVKRNRLWYFGEL</sequence>
<dbReference type="PROSITE" id="PS51257">
    <property type="entry name" value="PROKAR_LIPOPROTEIN"/>
    <property type="match status" value="1"/>
</dbReference>
<keyword evidence="3" id="KW-1185">Reference proteome</keyword>
<evidence type="ECO:0000313" key="2">
    <source>
        <dbReference type="EMBL" id="TGN17070.1"/>
    </source>
</evidence>
<dbReference type="RefSeq" id="WP_135761977.1">
    <property type="nucleotide sequence ID" value="NZ_RQHW01000079.1"/>
</dbReference>
<dbReference type="Proteomes" id="UP000298058">
    <property type="component" value="Unassembled WGS sequence"/>
</dbReference>
<evidence type="ECO:0008006" key="4">
    <source>
        <dbReference type="Google" id="ProtNLM"/>
    </source>
</evidence>
<dbReference type="OrthoDB" id="9874961at2"/>
<reference evidence="2" key="1">
    <citation type="journal article" date="2019" name="PLoS Negl. Trop. Dis.">
        <title>Revisiting the worldwide diversity of Leptospira species in the environment.</title>
        <authorList>
            <person name="Vincent A.T."/>
            <person name="Schiettekatte O."/>
            <person name="Bourhy P."/>
            <person name="Veyrier F.J."/>
            <person name="Picardeau M."/>
        </authorList>
    </citation>
    <scope>NUCLEOTIDE SEQUENCE [LARGE SCALE GENOMIC DNA]</scope>
    <source>
        <strain evidence="2">201300427</strain>
    </source>
</reference>
<organism evidence="2 3">
    <name type="scientific">Leptospira idonii</name>
    <dbReference type="NCBI Taxonomy" id="1193500"/>
    <lineage>
        <taxon>Bacteria</taxon>
        <taxon>Pseudomonadati</taxon>
        <taxon>Spirochaetota</taxon>
        <taxon>Spirochaetia</taxon>
        <taxon>Leptospirales</taxon>
        <taxon>Leptospiraceae</taxon>
        <taxon>Leptospira</taxon>
    </lineage>
</organism>
<accession>A0A4R9LYL8</accession>
<evidence type="ECO:0000256" key="1">
    <source>
        <dbReference type="SAM" id="SignalP"/>
    </source>
</evidence>
<proteinExistence type="predicted"/>
<dbReference type="AlphaFoldDB" id="A0A4R9LYL8"/>
<gene>
    <name evidence="2" type="ORF">EHS15_17975</name>
</gene>
<dbReference type="EMBL" id="RQHW01000079">
    <property type="protein sequence ID" value="TGN17070.1"/>
    <property type="molecule type" value="Genomic_DNA"/>
</dbReference>
<keyword evidence="1" id="KW-0732">Signal</keyword>
<evidence type="ECO:0000313" key="3">
    <source>
        <dbReference type="Proteomes" id="UP000298058"/>
    </source>
</evidence>
<comment type="caution">
    <text evidence="2">The sequence shown here is derived from an EMBL/GenBank/DDBJ whole genome shotgun (WGS) entry which is preliminary data.</text>
</comment>
<feature type="signal peptide" evidence="1">
    <location>
        <begin position="1"/>
        <end position="19"/>
    </location>
</feature>
<protein>
    <recommendedName>
        <fullName evidence="4">Lipoprotein</fullName>
    </recommendedName>
</protein>
<feature type="chain" id="PRO_5020775027" description="Lipoprotein" evidence="1">
    <location>
        <begin position="20"/>
        <end position="196"/>
    </location>
</feature>